<dbReference type="InterPro" id="IPR006612">
    <property type="entry name" value="THAP_Znf"/>
</dbReference>
<dbReference type="GO" id="GO:0008270">
    <property type="term" value="F:zinc ion binding"/>
    <property type="evidence" value="ECO:0007669"/>
    <property type="project" value="UniProtKB-KW"/>
</dbReference>
<protein>
    <recommendedName>
        <fullName evidence="8">THAP domain-containing protein 5</fullName>
    </recommendedName>
</protein>
<dbReference type="SUPFAM" id="SSF57716">
    <property type="entry name" value="Glucocorticoid receptor-like (DNA-binding domain)"/>
    <property type="match status" value="1"/>
</dbReference>
<keyword evidence="6 9" id="KW-0238">DNA-binding</keyword>
<evidence type="ECO:0000256" key="7">
    <source>
        <dbReference type="ARBA" id="ARBA00023242"/>
    </source>
</evidence>
<evidence type="ECO:0000313" key="14">
    <source>
        <dbReference type="Proteomes" id="UP001159641"/>
    </source>
</evidence>
<evidence type="ECO:0000256" key="9">
    <source>
        <dbReference type="PROSITE-ProRule" id="PRU00309"/>
    </source>
</evidence>
<dbReference type="EMBL" id="JAIQCJ010002089">
    <property type="protein sequence ID" value="KAJ8783118.1"/>
    <property type="molecule type" value="Genomic_DNA"/>
</dbReference>
<accession>A0AB34GV26</accession>
<evidence type="ECO:0000256" key="5">
    <source>
        <dbReference type="ARBA" id="ARBA00023054"/>
    </source>
</evidence>
<evidence type="ECO:0000256" key="3">
    <source>
        <dbReference type="ARBA" id="ARBA00022771"/>
    </source>
</evidence>
<evidence type="ECO:0000256" key="6">
    <source>
        <dbReference type="ARBA" id="ARBA00023125"/>
    </source>
</evidence>
<feature type="domain" description="THAP-type" evidence="12">
    <location>
        <begin position="264"/>
        <end position="347"/>
    </location>
</feature>
<feature type="compositionally biased region" description="Basic residues" evidence="11">
    <location>
        <begin position="136"/>
        <end position="157"/>
    </location>
</feature>
<dbReference type="AlphaFoldDB" id="A0AB34GV26"/>
<evidence type="ECO:0000256" key="2">
    <source>
        <dbReference type="ARBA" id="ARBA00022723"/>
    </source>
</evidence>
<feature type="region of interest" description="Disordered" evidence="11">
    <location>
        <begin position="349"/>
        <end position="372"/>
    </location>
</feature>
<name>A0AB34GV26_ESCRO</name>
<feature type="region of interest" description="Disordered" evidence="11">
    <location>
        <begin position="134"/>
        <end position="157"/>
    </location>
</feature>
<dbReference type="SMART" id="SM00692">
    <property type="entry name" value="DM3"/>
    <property type="match status" value="1"/>
</dbReference>
<keyword evidence="14" id="KW-1185">Reference proteome</keyword>
<evidence type="ECO:0000313" key="13">
    <source>
        <dbReference type="EMBL" id="KAJ8783118.1"/>
    </source>
</evidence>
<keyword evidence="5 10" id="KW-0175">Coiled coil</keyword>
<keyword evidence="3 9" id="KW-0863">Zinc-finger</keyword>
<dbReference type="PANTHER" id="PTHR46927:SF1">
    <property type="entry name" value="THAP DOMAIN-CONTAINING PROTEIN 5"/>
    <property type="match status" value="1"/>
</dbReference>
<evidence type="ECO:0000256" key="4">
    <source>
        <dbReference type="ARBA" id="ARBA00022833"/>
    </source>
</evidence>
<evidence type="ECO:0000259" key="12">
    <source>
        <dbReference type="PROSITE" id="PS50950"/>
    </source>
</evidence>
<dbReference type="Pfam" id="PF05485">
    <property type="entry name" value="THAP"/>
    <property type="match status" value="1"/>
</dbReference>
<dbReference type="GO" id="GO:0005634">
    <property type="term" value="C:nucleus"/>
    <property type="evidence" value="ECO:0007669"/>
    <property type="project" value="UniProtKB-SubCell"/>
</dbReference>
<feature type="region of interest" description="Disordered" evidence="11">
    <location>
        <begin position="201"/>
        <end position="225"/>
    </location>
</feature>
<comment type="subcellular location">
    <subcellularLocation>
        <location evidence="1">Nucleus</location>
    </subcellularLocation>
</comment>
<feature type="compositionally biased region" description="Basic and acidic residues" evidence="11">
    <location>
        <begin position="13"/>
        <end position="28"/>
    </location>
</feature>
<feature type="region of interest" description="Disordered" evidence="11">
    <location>
        <begin position="1"/>
        <end position="76"/>
    </location>
</feature>
<dbReference type="GO" id="GO:0003677">
    <property type="term" value="F:DNA binding"/>
    <property type="evidence" value="ECO:0007669"/>
    <property type="project" value="UniProtKB-UniRule"/>
</dbReference>
<comment type="caution">
    <text evidence="13">The sequence shown here is derived from an EMBL/GenBank/DDBJ whole genome shotgun (WGS) entry which is preliminary data.</text>
</comment>
<dbReference type="InterPro" id="IPR052224">
    <property type="entry name" value="THAP_domain_protein"/>
</dbReference>
<keyword evidence="7" id="KW-0539">Nucleus</keyword>
<keyword evidence="2" id="KW-0479">Metal-binding</keyword>
<proteinExistence type="predicted"/>
<sequence>MSDLAPPSGCPRLEVRPWEELPDTRESQRQNPPKKPHYTVLRPSPFSYSLSQEHQAARSPSGDRGGHRGLNPLPETSASSLIRTLQLQLLLQRPEAPAMLTSYSTRLRGSAPLTPASVASGSWCAPTAACPPTSHSCRRRRVPSQPAPHRRAGRCSRHHLRRRPTRNTFLLAPAFPPDPGALRARGKLLLLLGLCVTSGPNPRKGRTEAGKSGSESRVAPSFRPAQPGVGAVAPAAWICGPASARKARLRPSAARVSCGLAAVMPRYCAAICCKNRRGRNSKDRKLSFYPFPLHDKERLEKWLKNMKRDSWVPSKYQFLCSDHFTPDSLDIRWGIRYLKQTAIPTIFSLPEDNQEKDPSKKKSQKKKLKDDKEICLKAKSEESFSSNEPKKNTVDTDVVPEHAELLDSSALVKPPDPKTESVQNNVLTFNLLKQDARKSEPTLETSVNQDIGIGGFHTSFENLNSTTITLTTSNSEGIQQSLEAQEVLEITTNHLANPHFTNNSVEIKSAQENPFLFSTITQRVEELNTNKESVIAIFVPTENSKPTINSFIPAPKEKVEVEEDIDVEDSYKDVDYEMEVLQIEHSYCRQDVSKEHLWQKVSKLHSKITLLELQEQQTLGRLKSLEALIRQLKQENRLSEENVKIIENHFTTYEVTMI</sequence>
<dbReference type="SMART" id="SM00980">
    <property type="entry name" value="THAP"/>
    <property type="match status" value="1"/>
</dbReference>
<dbReference type="PANTHER" id="PTHR46927">
    <property type="entry name" value="AGAP005574-PA"/>
    <property type="match status" value="1"/>
</dbReference>
<evidence type="ECO:0000256" key="8">
    <source>
        <dbReference type="ARBA" id="ARBA00039526"/>
    </source>
</evidence>
<keyword evidence="4" id="KW-0862">Zinc</keyword>
<gene>
    <name evidence="13" type="ORF">J1605_009726</name>
</gene>
<evidence type="ECO:0000256" key="11">
    <source>
        <dbReference type="SAM" id="MobiDB-lite"/>
    </source>
</evidence>
<reference evidence="13 14" key="1">
    <citation type="submission" date="2022-11" db="EMBL/GenBank/DDBJ databases">
        <title>Whole genome sequence of Eschrichtius robustus ER-17-0199.</title>
        <authorList>
            <person name="Bruniche-Olsen A."/>
            <person name="Black A.N."/>
            <person name="Fields C.J."/>
            <person name="Walden K."/>
            <person name="Dewoody J.A."/>
        </authorList>
    </citation>
    <scope>NUCLEOTIDE SEQUENCE [LARGE SCALE GENOMIC DNA]</scope>
    <source>
        <strain evidence="13">ER-17-0199</strain>
        <tissue evidence="13">Blubber</tissue>
    </source>
</reference>
<evidence type="ECO:0000256" key="10">
    <source>
        <dbReference type="SAM" id="Coils"/>
    </source>
</evidence>
<feature type="coiled-coil region" evidence="10">
    <location>
        <begin position="615"/>
        <end position="649"/>
    </location>
</feature>
<dbReference type="Proteomes" id="UP001159641">
    <property type="component" value="Unassembled WGS sequence"/>
</dbReference>
<dbReference type="PROSITE" id="PS50950">
    <property type="entry name" value="ZF_THAP"/>
    <property type="match status" value="1"/>
</dbReference>
<evidence type="ECO:0000256" key="1">
    <source>
        <dbReference type="ARBA" id="ARBA00004123"/>
    </source>
</evidence>
<organism evidence="13 14">
    <name type="scientific">Eschrichtius robustus</name>
    <name type="common">California gray whale</name>
    <name type="synonym">Eschrichtius gibbosus</name>
    <dbReference type="NCBI Taxonomy" id="9764"/>
    <lineage>
        <taxon>Eukaryota</taxon>
        <taxon>Metazoa</taxon>
        <taxon>Chordata</taxon>
        <taxon>Craniata</taxon>
        <taxon>Vertebrata</taxon>
        <taxon>Euteleostomi</taxon>
        <taxon>Mammalia</taxon>
        <taxon>Eutheria</taxon>
        <taxon>Laurasiatheria</taxon>
        <taxon>Artiodactyla</taxon>
        <taxon>Whippomorpha</taxon>
        <taxon>Cetacea</taxon>
        <taxon>Mysticeti</taxon>
        <taxon>Eschrichtiidae</taxon>
        <taxon>Eschrichtius</taxon>
    </lineage>
</organism>